<feature type="domain" description="ABC transporter" evidence="9">
    <location>
        <begin position="333"/>
        <end position="566"/>
    </location>
</feature>
<evidence type="ECO:0000259" key="10">
    <source>
        <dbReference type="PROSITE" id="PS50929"/>
    </source>
</evidence>
<keyword evidence="5 11" id="KW-0067">ATP-binding</keyword>
<evidence type="ECO:0000256" key="6">
    <source>
        <dbReference type="ARBA" id="ARBA00022989"/>
    </source>
</evidence>
<dbReference type="AlphaFoldDB" id="A0A410P7L3"/>
<dbReference type="PANTHER" id="PTHR43394">
    <property type="entry name" value="ATP-DEPENDENT PERMEASE MDL1, MITOCHONDRIAL"/>
    <property type="match status" value="1"/>
</dbReference>
<keyword evidence="12" id="KW-1185">Reference proteome</keyword>
<dbReference type="Pfam" id="PF00005">
    <property type="entry name" value="ABC_tran"/>
    <property type="match status" value="1"/>
</dbReference>
<comment type="subcellular location">
    <subcellularLocation>
        <location evidence="1">Cell membrane</location>
        <topology evidence="1">Multi-pass membrane protein</topology>
    </subcellularLocation>
</comment>
<dbReference type="InterPro" id="IPR027417">
    <property type="entry name" value="P-loop_NTPase"/>
</dbReference>
<accession>A0A410P7L3</accession>
<protein>
    <submittedName>
        <fullName evidence="11">Lipid A export ATP-binding/permease protein MsbA</fullName>
    </submittedName>
</protein>
<feature type="transmembrane region" description="Helical" evidence="8">
    <location>
        <begin position="52"/>
        <end position="73"/>
    </location>
</feature>
<reference evidence="11 12" key="1">
    <citation type="submission" date="2017-01" db="EMBL/GenBank/DDBJ databases">
        <title>First insights into the biology of 'candidatus Vampirococcus archaeovorus'.</title>
        <authorList>
            <person name="Kizina J."/>
            <person name="Jordan S."/>
            <person name="Stueber K."/>
            <person name="Reinhardt R."/>
            <person name="Harder J."/>
        </authorList>
    </citation>
    <scope>NUCLEOTIDE SEQUENCE [LARGE SCALE GENOMIC DNA]</scope>
    <source>
        <strain evidence="11 12">LiM</strain>
    </source>
</reference>
<keyword evidence="4" id="KW-0547">Nucleotide-binding</keyword>
<keyword evidence="2" id="KW-0813">Transport</keyword>
<dbReference type="InterPro" id="IPR017871">
    <property type="entry name" value="ABC_transporter-like_CS"/>
</dbReference>
<feature type="transmembrane region" description="Helical" evidence="8">
    <location>
        <begin position="266"/>
        <end position="284"/>
    </location>
</feature>
<dbReference type="GO" id="GO:0016887">
    <property type="term" value="F:ATP hydrolysis activity"/>
    <property type="evidence" value="ECO:0007669"/>
    <property type="project" value="InterPro"/>
</dbReference>
<evidence type="ECO:0000256" key="3">
    <source>
        <dbReference type="ARBA" id="ARBA00022692"/>
    </source>
</evidence>
<keyword evidence="3 8" id="KW-0812">Transmembrane</keyword>
<dbReference type="KEGG" id="vai:BU251_00825"/>
<dbReference type="InterPro" id="IPR003439">
    <property type="entry name" value="ABC_transporter-like_ATP-bd"/>
</dbReference>
<dbReference type="InterPro" id="IPR036640">
    <property type="entry name" value="ABC1_TM_sf"/>
</dbReference>
<organism evidence="11 12">
    <name type="scientific">Velamenicoccus archaeovorus</name>
    <dbReference type="NCBI Taxonomy" id="1930593"/>
    <lineage>
        <taxon>Bacteria</taxon>
        <taxon>Pseudomonadati</taxon>
        <taxon>Candidatus Omnitrophota</taxon>
        <taxon>Candidatus Velamenicoccus</taxon>
    </lineage>
</organism>
<evidence type="ECO:0000313" key="11">
    <source>
        <dbReference type="EMBL" id="QAT17964.1"/>
    </source>
</evidence>
<keyword evidence="6 8" id="KW-1133">Transmembrane helix</keyword>
<evidence type="ECO:0000259" key="9">
    <source>
        <dbReference type="PROSITE" id="PS50893"/>
    </source>
</evidence>
<dbReference type="EMBL" id="CP019384">
    <property type="protein sequence ID" value="QAT17964.1"/>
    <property type="molecule type" value="Genomic_DNA"/>
</dbReference>
<dbReference type="GO" id="GO:0015421">
    <property type="term" value="F:ABC-type oligopeptide transporter activity"/>
    <property type="evidence" value="ECO:0007669"/>
    <property type="project" value="TreeGrafter"/>
</dbReference>
<dbReference type="InterPro" id="IPR003593">
    <property type="entry name" value="AAA+_ATPase"/>
</dbReference>
<dbReference type="PROSITE" id="PS50929">
    <property type="entry name" value="ABC_TM1F"/>
    <property type="match status" value="1"/>
</dbReference>
<sequence>MISTIFDGVSMSMIVPFSDKILSNGKIIVPGKLPAFAEQFIAKLNSMSQLSLLYYMAGFLVVMFLLKGLFTYLQGMLMSDVGQRVMRDMRIILYKKYQALDLEYFTRKRSGELISRITNDVGNVENAVSYGFTDLVYQTLQIVLFSAIVLLIYWRLAIVAILMVPFISIPIVLVGKKLRKISTSTQEKVADINSLLIETISGVRIVRAFGAENHEVDKYSRQNQDFYKLNMKSIRRTLALGPATEFIGVLGGVAILLYIGRQVIDGVLSFGVFGLFLGSVMMMIRPFKKLSAVNAIMQKAFAASTRIYDVLKIEPKIKSEPDAWEIKEIRDQVELRGVWFRYEEAEVLKDISVRCRKGEVVALVGASGAGKSTLVDLIPRFYDPQKGGVYIDGRDIRTLNVNSLRGLIGMVTQETILFNDSVKDNISYGKPGAGYDEIVDAAKKAFAHEFILNLPQGYDTYIGDRGVKLSGGERQRLAIARAILKNPPILILDEATSQLDSQAERLVQGALDTLMAGRTVFVIAHRLSTVKNATKIVVLQEGRIVEEGRHEELLERGGVYKRLYDLQFQA</sequence>
<dbReference type="Pfam" id="PF00664">
    <property type="entry name" value="ABC_membrane"/>
    <property type="match status" value="1"/>
</dbReference>
<feature type="domain" description="ABC transmembrane type-1" evidence="10">
    <location>
        <begin position="33"/>
        <end position="299"/>
    </location>
</feature>
<dbReference type="GO" id="GO:0005886">
    <property type="term" value="C:plasma membrane"/>
    <property type="evidence" value="ECO:0007669"/>
    <property type="project" value="UniProtKB-SubCell"/>
</dbReference>
<dbReference type="FunFam" id="3.40.50.300:FF:000287">
    <property type="entry name" value="Multidrug ABC transporter ATP-binding protein"/>
    <property type="match status" value="1"/>
</dbReference>
<dbReference type="Gene3D" id="1.20.1560.10">
    <property type="entry name" value="ABC transporter type 1, transmembrane domain"/>
    <property type="match status" value="1"/>
</dbReference>
<evidence type="ECO:0000256" key="1">
    <source>
        <dbReference type="ARBA" id="ARBA00004651"/>
    </source>
</evidence>
<evidence type="ECO:0000256" key="5">
    <source>
        <dbReference type="ARBA" id="ARBA00022840"/>
    </source>
</evidence>
<dbReference type="CDD" id="cd18552">
    <property type="entry name" value="ABC_6TM_MsbA_like"/>
    <property type="match status" value="1"/>
</dbReference>
<feature type="transmembrane region" description="Helical" evidence="8">
    <location>
        <begin position="142"/>
        <end position="174"/>
    </location>
</feature>
<feature type="transmembrane region" description="Helical" evidence="8">
    <location>
        <begin position="238"/>
        <end position="260"/>
    </location>
</feature>
<keyword evidence="7 8" id="KW-0472">Membrane</keyword>
<evidence type="ECO:0000256" key="7">
    <source>
        <dbReference type="ARBA" id="ARBA00023136"/>
    </source>
</evidence>
<dbReference type="PROSITE" id="PS00211">
    <property type="entry name" value="ABC_TRANSPORTER_1"/>
    <property type="match status" value="1"/>
</dbReference>
<dbReference type="PANTHER" id="PTHR43394:SF1">
    <property type="entry name" value="ATP-BINDING CASSETTE SUB-FAMILY B MEMBER 10, MITOCHONDRIAL"/>
    <property type="match status" value="1"/>
</dbReference>
<name>A0A410P7L3_VELA1</name>
<dbReference type="SMART" id="SM00382">
    <property type="entry name" value="AAA"/>
    <property type="match status" value="1"/>
</dbReference>
<dbReference type="InterPro" id="IPR011527">
    <property type="entry name" value="ABC1_TM_dom"/>
</dbReference>
<evidence type="ECO:0000256" key="8">
    <source>
        <dbReference type="SAM" id="Phobius"/>
    </source>
</evidence>
<dbReference type="Proteomes" id="UP000287243">
    <property type="component" value="Chromosome"/>
</dbReference>
<dbReference type="SUPFAM" id="SSF90123">
    <property type="entry name" value="ABC transporter transmembrane region"/>
    <property type="match status" value="1"/>
</dbReference>
<evidence type="ECO:0000313" key="12">
    <source>
        <dbReference type="Proteomes" id="UP000287243"/>
    </source>
</evidence>
<dbReference type="Gene3D" id="3.40.50.300">
    <property type="entry name" value="P-loop containing nucleotide triphosphate hydrolases"/>
    <property type="match status" value="1"/>
</dbReference>
<gene>
    <name evidence="11" type="ORF">BU251_00825</name>
</gene>
<evidence type="ECO:0000256" key="2">
    <source>
        <dbReference type="ARBA" id="ARBA00022448"/>
    </source>
</evidence>
<dbReference type="GO" id="GO:0005524">
    <property type="term" value="F:ATP binding"/>
    <property type="evidence" value="ECO:0007669"/>
    <property type="project" value="UniProtKB-KW"/>
</dbReference>
<dbReference type="InterPro" id="IPR039421">
    <property type="entry name" value="Type_1_exporter"/>
</dbReference>
<evidence type="ECO:0000256" key="4">
    <source>
        <dbReference type="ARBA" id="ARBA00022741"/>
    </source>
</evidence>
<dbReference type="SUPFAM" id="SSF52540">
    <property type="entry name" value="P-loop containing nucleoside triphosphate hydrolases"/>
    <property type="match status" value="1"/>
</dbReference>
<dbReference type="PROSITE" id="PS50893">
    <property type="entry name" value="ABC_TRANSPORTER_2"/>
    <property type="match status" value="1"/>
</dbReference>
<proteinExistence type="predicted"/>